<dbReference type="GO" id="GO:0004765">
    <property type="term" value="F:shikimate kinase activity"/>
    <property type="evidence" value="ECO:0007669"/>
    <property type="project" value="UniProtKB-UniRule"/>
</dbReference>
<evidence type="ECO:0000313" key="9">
    <source>
        <dbReference type="Proteomes" id="UP000652567"/>
    </source>
</evidence>
<protein>
    <recommendedName>
        <fullName evidence="7">Shikimate kinase</fullName>
        <shortName evidence="7">SK</shortName>
        <ecNumber evidence="7">2.7.1.71</ecNumber>
    </recommendedName>
</protein>
<comment type="subunit">
    <text evidence="7">Monomer.</text>
</comment>
<gene>
    <name evidence="7" type="primary">aroK</name>
    <name evidence="8" type="ORF">C4F51_08450</name>
</gene>
<feature type="binding site" evidence="7">
    <location>
        <position position="89"/>
    </location>
    <ligand>
        <name>substrate</name>
    </ligand>
</feature>
<dbReference type="GO" id="GO:0005524">
    <property type="term" value="F:ATP binding"/>
    <property type="evidence" value="ECO:0007669"/>
    <property type="project" value="UniProtKB-UniRule"/>
</dbReference>
<feature type="binding site" evidence="7">
    <location>
        <begin position="22"/>
        <end position="27"/>
    </location>
    <ligand>
        <name>ATP</name>
        <dbReference type="ChEBI" id="CHEBI:30616"/>
    </ligand>
</feature>
<keyword evidence="9" id="KW-1185">Reference proteome</keyword>
<dbReference type="Gene3D" id="3.40.50.300">
    <property type="entry name" value="P-loop containing nucleotide triphosphate hydrolases"/>
    <property type="match status" value="1"/>
</dbReference>
<dbReference type="CDD" id="cd00464">
    <property type="entry name" value="SK"/>
    <property type="match status" value="1"/>
</dbReference>
<keyword evidence="7" id="KW-0963">Cytoplasm</keyword>
<keyword evidence="5 7" id="KW-0067">ATP-binding</keyword>
<keyword evidence="7" id="KW-0479">Metal-binding</keyword>
<dbReference type="GO" id="GO:0009073">
    <property type="term" value="P:aromatic amino acid family biosynthetic process"/>
    <property type="evidence" value="ECO:0007669"/>
    <property type="project" value="UniProtKB-KW"/>
</dbReference>
<dbReference type="SUPFAM" id="SSF52540">
    <property type="entry name" value="P-loop containing nucleoside triphosphate hydrolases"/>
    <property type="match status" value="1"/>
</dbReference>
<dbReference type="HAMAP" id="MF_00109">
    <property type="entry name" value="Shikimate_kinase"/>
    <property type="match status" value="1"/>
</dbReference>
<keyword evidence="7" id="KW-0460">Magnesium</keyword>
<dbReference type="PRINTS" id="PR01100">
    <property type="entry name" value="SHIKIMTKNASE"/>
</dbReference>
<name>A0A928V6Y3_9GAMM</name>
<accession>A0A928V6Y3</accession>
<dbReference type="PANTHER" id="PTHR21087:SF16">
    <property type="entry name" value="SHIKIMATE KINASE 1, CHLOROPLASTIC"/>
    <property type="match status" value="1"/>
</dbReference>
<reference evidence="8" key="1">
    <citation type="submission" date="2018-07" db="EMBL/GenBank/DDBJ databases">
        <title>Genome assembly of strain Ka43.</title>
        <authorList>
            <person name="Kukolya J."/>
            <person name="Nagy I."/>
            <person name="Horvath B."/>
            <person name="Toth A."/>
        </authorList>
    </citation>
    <scope>NUCLEOTIDE SEQUENCE</scope>
    <source>
        <strain evidence="8">KB43</strain>
    </source>
</reference>
<comment type="catalytic activity">
    <reaction evidence="7">
        <text>shikimate + ATP = 3-phosphoshikimate + ADP + H(+)</text>
        <dbReference type="Rhea" id="RHEA:13121"/>
        <dbReference type="ChEBI" id="CHEBI:15378"/>
        <dbReference type="ChEBI" id="CHEBI:30616"/>
        <dbReference type="ChEBI" id="CHEBI:36208"/>
        <dbReference type="ChEBI" id="CHEBI:145989"/>
        <dbReference type="ChEBI" id="CHEBI:456216"/>
        <dbReference type="EC" id="2.7.1.71"/>
    </reaction>
</comment>
<feature type="binding site" evidence="7">
    <location>
        <position position="144"/>
    </location>
    <ligand>
        <name>substrate</name>
    </ligand>
</feature>
<comment type="function">
    <text evidence="7">Catalyzes the specific phosphorylation of the 3-hydroxyl group of shikimic acid using ATP as a cosubstrate.</text>
</comment>
<evidence type="ECO:0000256" key="1">
    <source>
        <dbReference type="ARBA" id="ARBA00022605"/>
    </source>
</evidence>
<proteinExistence type="inferred from homology"/>
<dbReference type="GO" id="GO:0008652">
    <property type="term" value="P:amino acid biosynthetic process"/>
    <property type="evidence" value="ECO:0007669"/>
    <property type="project" value="UniProtKB-KW"/>
</dbReference>
<comment type="pathway">
    <text evidence="7">Metabolic intermediate biosynthesis; chorismate biosynthesis; chorismate from D-erythrose 4-phosphate and phosphoenolpyruvate: step 5/7.</text>
</comment>
<comment type="caution">
    <text evidence="8">The sequence shown here is derived from an EMBL/GenBank/DDBJ whole genome shotgun (WGS) entry which is preliminary data.</text>
</comment>
<evidence type="ECO:0000256" key="7">
    <source>
        <dbReference type="HAMAP-Rule" id="MF_00109"/>
    </source>
</evidence>
<feature type="binding site" evidence="7">
    <location>
        <position position="132"/>
    </location>
    <ligand>
        <name>ATP</name>
        <dbReference type="ChEBI" id="CHEBI:30616"/>
    </ligand>
</feature>
<dbReference type="GO" id="GO:0000287">
    <property type="term" value="F:magnesium ion binding"/>
    <property type="evidence" value="ECO:0007669"/>
    <property type="project" value="UniProtKB-UniRule"/>
</dbReference>
<dbReference type="RefSeq" id="WP_193908889.1">
    <property type="nucleotide sequence ID" value="NZ_PRDL01000001.1"/>
</dbReference>
<dbReference type="Proteomes" id="UP000652567">
    <property type="component" value="Unassembled WGS sequence"/>
</dbReference>
<evidence type="ECO:0000256" key="5">
    <source>
        <dbReference type="ARBA" id="ARBA00022840"/>
    </source>
</evidence>
<keyword evidence="1 7" id="KW-0028">Amino-acid biosynthesis</keyword>
<keyword evidence="3 7" id="KW-0547">Nucleotide-binding</keyword>
<keyword evidence="2 7" id="KW-0808">Transferase</keyword>
<dbReference type="InterPro" id="IPR000623">
    <property type="entry name" value="Shikimate_kinase/TSH1"/>
</dbReference>
<evidence type="ECO:0000313" key="8">
    <source>
        <dbReference type="EMBL" id="MBE8717214.1"/>
    </source>
</evidence>
<dbReference type="GO" id="GO:0009423">
    <property type="term" value="P:chorismate biosynthetic process"/>
    <property type="evidence" value="ECO:0007669"/>
    <property type="project" value="UniProtKB-UniRule"/>
</dbReference>
<dbReference type="Pfam" id="PF01202">
    <property type="entry name" value="SKI"/>
    <property type="match status" value="1"/>
</dbReference>
<sequence length="176" mass="19307">MSRYLPRLQAAWHNLVLVGMPGAGKSTLGVLLAKELALGFVDTDLLIQTDVGKTLQQIVDTEGYLALREHESRVLANLALSDSVIATGGSAVYSEQAMTALRARGLVVYLDVSLPALRSRITNYDQRGIARRPDQSFEDLYEERKALYLKWADTVIFCEGKSPDDVVRDVLAAVAV</sequence>
<feature type="binding site" evidence="7">
    <location>
        <position position="68"/>
    </location>
    <ligand>
        <name>substrate</name>
    </ligand>
</feature>
<comment type="cofactor">
    <cofactor evidence="7">
        <name>Mg(2+)</name>
        <dbReference type="ChEBI" id="CHEBI:18420"/>
    </cofactor>
    <text evidence="7">Binds 1 Mg(2+) ion per subunit.</text>
</comment>
<dbReference type="PANTHER" id="PTHR21087">
    <property type="entry name" value="SHIKIMATE KINASE"/>
    <property type="match status" value="1"/>
</dbReference>
<keyword evidence="6 7" id="KW-0057">Aromatic amino acid biosynthesis</keyword>
<comment type="subcellular location">
    <subcellularLocation>
        <location evidence="7">Cytoplasm</location>
    </subcellularLocation>
</comment>
<feature type="binding site" evidence="7">
    <location>
        <position position="44"/>
    </location>
    <ligand>
        <name>substrate</name>
    </ligand>
</feature>
<evidence type="ECO:0000256" key="6">
    <source>
        <dbReference type="ARBA" id="ARBA00023141"/>
    </source>
</evidence>
<dbReference type="InterPro" id="IPR027417">
    <property type="entry name" value="P-loop_NTPase"/>
</dbReference>
<evidence type="ECO:0000256" key="2">
    <source>
        <dbReference type="ARBA" id="ARBA00022679"/>
    </source>
</evidence>
<evidence type="ECO:0000256" key="4">
    <source>
        <dbReference type="ARBA" id="ARBA00022777"/>
    </source>
</evidence>
<keyword evidence="4 7" id="KW-0418">Kinase</keyword>
<dbReference type="EC" id="2.7.1.71" evidence="7"/>
<dbReference type="AlphaFoldDB" id="A0A928V6Y3"/>
<comment type="similarity">
    <text evidence="7">Belongs to the shikimate kinase family.</text>
</comment>
<dbReference type="EMBL" id="PRDL01000001">
    <property type="protein sequence ID" value="MBE8717214.1"/>
    <property type="molecule type" value="Genomic_DNA"/>
</dbReference>
<organism evidence="8 9">
    <name type="scientific">Cellvibrio polysaccharolyticus</name>
    <dbReference type="NCBI Taxonomy" id="2082724"/>
    <lineage>
        <taxon>Bacteria</taxon>
        <taxon>Pseudomonadati</taxon>
        <taxon>Pseudomonadota</taxon>
        <taxon>Gammaproteobacteria</taxon>
        <taxon>Cellvibrionales</taxon>
        <taxon>Cellvibrionaceae</taxon>
        <taxon>Cellvibrio</taxon>
    </lineage>
</organism>
<dbReference type="InterPro" id="IPR031322">
    <property type="entry name" value="Shikimate/glucono_kinase"/>
</dbReference>
<evidence type="ECO:0000256" key="3">
    <source>
        <dbReference type="ARBA" id="ARBA00022741"/>
    </source>
</evidence>
<comment type="caution">
    <text evidence="7">Lacks conserved residue(s) required for the propagation of feature annotation.</text>
</comment>
<feature type="binding site" evidence="7">
    <location>
        <position position="26"/>
    </location>
    <ligand>
        <name>Mg(2+)</name>
        <dbReference type="ChEBI" id="CHEBI:18420"/>
    </ligand>
</feature>
<dbReference type="GO" id="GO:0005829">
    <property type="term" value="C:cytosol"/>
    <property type="evidence" value="ECO:0007669"/>
    <property type="project" value="TreeGrafter"/>
</dbReference>